<proteinExistence type="predicted"/>
<name>A0A915IHD9_ROMCU</name>
<dbReference type="WBParaSite" id="nRc.2.0.1.t13495-RA">
    <property type="protein sequence ID" value="nRc.2.0.1.t13495-RA"/>
    <property type="gene ID" value="nRc.2.0.1.g13495"/>
</dbReference>
<keyword evidence="1" id="KW-1185">Reference proteome</keyword>
<evidence type="ECO:0000313" key="1">
    <source>
        <dbReference type="Proteomes" id="UP000887565"/>
    </source>
</evidence>
<protein>
    <submittedName>
        <fullName evidence="2">Uncharacterized protein</fullName>
    </submittedName>
</protein>
<dbReference type="AlphaFoldDB" id="A0A915IHD9"/>
<organism evidence="1 2">
    <name type="scientific">Romanomermis culicivorax</name>
    <name type="common">Nematode worm</name>
    <dbReference type="NCBI Taxonomy" id="13658"/>
    <lineage>
        <taxon>Eukaryota</taxon>
        <taxon>Metazoa</taxon>
        <taxon>Ecdysozoa</taxon>
        <taxon>Nematoda</taxon>
        <taxon>Enoplea</taxon>
        <taxon>Dorylaimia</taxon>
        <taxon>Mermithida</taxon>
        <taxon>Mermithoidea</taxon>
        <taxon>Mermithidae</taxon>
        <taxon>Romanomermis</taxon>
    </lineage>
</organism>
<accession>A0A915IHD9</accession>
<evidence type="ECO:0000313" key="2">
    <source>
        <dbReference type="WBParaSite" id="nRc.2.0.1.t13495-RA"/>
    </source>
</evidence>
<reference evidence="2" key="1">
    <citation type="submission" date="2022-11" db="UniProtKB">
        <authorList>
            <consortium name="WormBaseParasite"/>
        </authorList>
    </citation>
    <scope>IDENTIFICATION</scope>
</reference>
<dbReference type="Proteomes" id="UP000887565">
    <property type="component" value="Unplaced"/>
</dbReference>
<sequence length="96" mass="10303">MKNTYAVYLNHQFQAPWEQHIHYNAVPAPYVTTPTDSSCTSSQSSELLLALPVLPPVTAASTSALKTRAINQSTLAANMVIQSKEIAPAHQLSAPA</sequence>